<protein>
    <submittedName>
        <fullName evidence="1">Competence protein ComK</fullName>
    </submittedName>
</protein>
<proteinExistence type="predicted"/>
<comment type="caution">
    <text evidence="1">The sequence shown here is derived from an EMBL/GenBank/DDBJ whole genome shotgun (WGS) entry which is preliminary data.</text>
</comment>
<dbReference type="EMBL" id="JBBAXC010000003">
    <property type="protein sequence ID" value="MEI5906479.1"/>
    <property type="molecule type" value="Genomic_DNA"/>
</dbReference>
<dbReference type="Proteomes" id="UP001312865">
    <property type="component" value="Unassembled WGS sequence"/>
</dbReference>
<dbReference type="RefSeq" id="WP_336585911.1">
    <property type="nucleotide sequence ID" value="NZ_JBBAXC010000003.1"/>
</dbReference>
<reference evidence="1 2" key="1">
    <citation type="journal article" date="2018" name="J. Microbiol.">
        <title>Bacillus spongiae sp. nov., isolated from sponge of Jeju Island.</title>
        <authorList>
            <person name="Lee G.E."/>
            <person name="Im W.T."/>
            <person name="Park J.S."/>
        </authorList>
    </citation>
    <scope>NUCLEOTIDE SEQUENCE [LARGE SCALE GENOMIC DNA]</scope>
    <source>
        <strain evidence="1 2">135PIL107-10</strain>
    </source>
</reference>
<evidence type="ECO:0000313" key="1">
    <source>
        <dbReference type="EMBL" id="MEI5906479.1"/>
    </source>
</evidence>
<name>A0ABU8HBD7_9BACI</name>
<dbReference type="PIRSF" id="PIRSF011560">
    <property type="entry name" value="ComK"/>
    <property type="match status" value="1"/>
</dbReference>
<dbReference type="Pfam" id="PF06338">
    <property type="entry name" value="ComK"/>
    <property type="match status" value="1"/>
</dbReference>
<dbReference type="InterPro" id="IPR010461">
    <property type="entry name" value="ComK"/>
</dbReference>
<evidence type="ECO:0000313" key="2">
    <source>
        <dbReference type="Proteomes" id="UP001312865"/>
    </source>
</evidence>
<organism evidence="1 2">
    <name type="scientific">Bacillus spongiae</name>
    <dbReference type="NCBI Taxonomy" id="2683610"/>
    <lineage>
        <taxon>Bacteria</taxon>
        <taxon>Bacillati</taxon>
        <taxon>Bacillota</taxon>
        <taxon>Bacilli</taxon>
        <taxon>Bacillales</taxon>
        <taxon>Bacillaceae</taxon>
        <taxon>Bacillus</taxon>
    </lineage>
</organism>
<keyword evidence="2" id="KW-1185">Reference proteome</keyword>
<sequence>MIENVEMIEEYEMNPQTMILLPFQCGTKLYTRIIEFYDEYVSPHPPIDIVRKSCEYFGSSYEGRREGTKRLTGIVYKAPIIIDSHTSIFSFPTTSPSHSNCIWVCEKYVHLHERVNAKMTNVIFKNGQSFHIPISASSFGTQRARTLTLTGRFMYAIDEMKKKEKHLLERQTNELEKKTNYWVDGRKRKNRV</sequence>
<gene>
    <name evidence="1" type="ORF">WAK64_05345</name>
</gene>
<accession>A0ABU8HBD7</accession>